<evidence type="ECO:0000313" key="2">
    <source>
        <dbReference type="Proteomes" id="UP001221898"/>
    </source>
</evidence>
<organism evidence="1 2">
    <name type="scientific">Aldrovandia affinis</name>
    <dbReference type="NCBI Taxonomy" id="143900"/>
    <lineage>
        <taxon>Eukaryota</taxon>
        <taxon>Metazoa</taxon>
        <taxon>Chordata</taxon>
        <taxon>Craniata</taxon>
        <taxon>Vertebrata</taxon>
        <taxon>Euteleostomi</taxon>
        <taxon>Actinopterygii</taxon>
        <taxon>Neopterygii</taxon>
        <taxon>Teleostei</taxon>
        <taxon>Notacanthiformes</taxon>
        <taxon>Halosauridae</taxon>
        <taxon>Aldrovandia</taxon>
    </lineage>
</organism>
<sequence length="67" mass="7456">MMYALPDRFCVISTSPQTHWEQVNPSRGLGECTHTSAPLQLLRGFTFGPGSPETRHLWLRVKNSSAG</sequence>
<dbReference type="EMBL" id="JAINUG010000153">
    <property type="protein sequence ID" value="KAJ8391800.1"/>
    <property type="molecule type" value="Genomic_DNA"/>
</dbReference>
<evidence type="ECO:0000313" key="1">
    <source>
        <dbReference type="EMBL" id="KAJ8391800.1"/>
    </source>
</evidence>
<name>A0AAD7WCS2_9TELE</name>
<protein>
    <submittedName>
        <fullName evidence="1">Uncharacterized protein</fullName>
    </submittedName>
</protein>
<comment type="caution">
    <text evidence="1">The sequence shown here is derived from an EMBL/GenBank/DDBJ whole genome shotgun (WGS) entry which is preliminary data.</text>
</comment>
<gene>
    <name evidence="1" type="ORF">AAFF_G00085720</name>
</gene>
<proteinExistence type="predicted"/>
<dbReference type="Proteomes" id="UP001221898">
    <property type="component" value="Unassembled WGS sequence"/>
</dbReference>
<accession>A0AAD7WCS2</accession>
<dbReference type="AlphaFoldDB" id="A0AAD7WCS2"/>
<reference evidence="1" key="1">
    <citation type="journal article" date="2023" name="Science">
        <title>Genome structures resolve the early diversification of teleost fishes.</title>
        <authorList>
            <person name="Parey E."/>
            <person name="Louis A."/>
            <person name="Montfort J."/>
            <person name="Bouchez O."/>
            <person name="Roques C."/>
            <person name="Iampietro C."/>
            <person name="Lluch J."/>
            <person name="Castinel A."/>
            <person name="Donnadieu C."/>
            <person name="Desvignes T."/>
            <person name="Floi Bucao C."/>
            <person name="Jouanno E."/>
            <person name="Wen M."/>
            <person name="Mejri S."/>
            <person name="Dirks R."/>
            <person name="Jansen H."/>
            <person name="Henkel C."/>
            <person name="Chen W.J."/>
            <person name="Zahm M."/>
            <person name="Cabau C."/>
            <person name="Klopp C."/>
            <person name="Thompson A.W."/>
            <person name="Robinson-Rechavi M."/>
            <person name="Braasch I."/>
            <person name="Lecointre G."/>
            <person name="Bobe J."/>
            <person name="Postlethwait J.H."/>
            <person name="Berthelot C."/>
            <person name="Roest Crollius H."/>
            <person name="Guiguen Y."/>
        </authorList>
    </citation>
    <scope>NUCLEOTIDE SEQUENCE</scope>
    <source>
        <strain evidence="1">NC1722</strain>
    </source>
</reference>
<keyword evidence="2" id="KW-1185">Reference proteome</keyword>